<sequence length="418" mass="48156">MINRKAPCSAVTPKGGKQNLFHHYEEENPALLFYHMGGVKWKEKIMGKRVNTAVWFENQKRWQIKVQKGGVRRTFTSSTPGRKGLREANTKADLWLDDGVDGSSKVSVMKERYLQYLKDRHVSKEHIIQNEKHLRLYLMPVIGRKRIGDVTEENLQAVLNYAHTIGNHGKGLAYKTLKTTRGVIQAFVKYCRIAKTTKLFPENLLIPNDAHQSTRKALQPDDIKKVFRSDQTTYRGKIQHDWYIHAYRIEIIVGFRPGELIGLDVSDIIGNRCTLKRAVNRFGETTHGKNKNAIRSFEIPEIGMREIRAQRKMLLSAGIQTNVLFPTPDGERLNQQLYRQSWNRYKEHNGIADRTPYELRHTFFSANKDMPEELIKPIGGHSKSFDGFSTYSHELDGDAHRAAQWIDNTFARILGSDQ</sequence>
<dbReference type="Gene3D" id="1.10.443.10">
    <property type="entry name" value="Intergrase catalytic core"/>
    <property type="match status" value="1"/>
</dbReference>
<dbReference type="GO" id="GO:0003677">
    <property type="term" value="F:DNA binding"/>
    <property type="evidence" value="ECO:0007669"/>
    <property type="project" value="UniProtKB-UniRule"/>
</dbReference>
<evidence type="ECO:0000256" key="3">
    <source>
        <dbReference type="ARBA" id="ARBA00023172"/>
    </source>
</evidence>
<dbReference type="Proteomes" id="UP000070366">
    <property type="component" value="Unassembled WGS sequence"/>
</dbReference>
<evidence type="ECO:0000313" key="7">
    <source>
        <dbReference type="EMBL" id="KXK66840.1"/>
    </source>
</evidence>
<dbReference type="Pfam" id="PF00589">
    <property type="entry name" value="Phage_integrase"/>
    <property type="match status" value="1"/>
</dbReference>
<dbReference type="InterPro" id="IPR011010">
    <property type="entry name" value="DNA_brk_join_enz"/>
</dbReference>
<name>A0A136Q840_9FIRM</name>
<dbReference type="EMBL" id="LSZW01000027">
    <property type="protein sequence ID" value="KXK66840.1"/>
    <property type="molecule type" value="Genomic_DNA"/>
</dbReference>
<evidence type="ECO:0000256" key="4">
    <source>
        <dbReference type="PROSITE-ProRule" id="PRU01248"/>
    </source>
</evidence>
<evidence type="ECO:0000259" key="6">
    <source>
        <dbReference type="PROSITE" id="PS51900"/>
    </source>
</evidence>
<keyword evidence="3" id="KW-0233">DNA recombination</keyword>
<evidence type="ECO:0000313" key="8">
    <source>
        <dbReference type="Proteomes" id="UP000070366"/>
    </source>
</evidence>
<organism evidence="7 8">
    <name type="scientific">Christensenella minuta</name>
    <dbReference type="NCBI Taxonomy" id="626937"/>
    <lineage>
        <taxon>Bacteria</taxon>
        <taxon>Bacillati</taxon>
        <taxon>Bacillota</taxon>
        <taxon>Clostridia</taxon>
        <taxon>Christensenellales</taxon>
        <taxon>Christensenellaceae</taxon>
        <taxon>Christensenella</taxon>
    </lineage>
</organism>
<dbReference type="KEGG" id="cmiu:B1H56_12655"/>
<dbReference type="Gene3D" id="1.10.150.130">
    <property type="match status" value="1"/>
</dbReference>
<evidence type="ECO:0000259" key="5">
    <source>
        <dbReference type="PROSITE" id="PS51898"/>
    </source>
</evidence>
<gene>
    <name evidence="7" type="ORF">HMPREF3293_00301</name>
</gene>
<dbReference type="STRING" id="626937.HMPREF3293_00301"/>
<dbReference type="OrthoDB" id="9785687at2"/>
<evidence type="ECO:0000256" key="1">
    <source>
        <dbReference type="ARBA" id="ARBA00008857"/>
    </source>
</evidence>
<dbReference type="InterPro" id="IPR010998">
    <property type="entry name" value="Integrase_recombinase_N"/>
</dbReference>
<keyword evidence="2 4" id="KW-0238">DNA-binding</keyword>
<feature type="domain" description="Core-binding (CB)" evidence="6">
    <location>
        <begin position="104"/>
        <end position="192"/>
    </location>
</feature>
<dbReference type="PROSITE" id="PS51898">
    <property type="entry name" value="TYR_RECOMBINASE"/>
    <property type="match status" value="1"/>
</dbReference>
<dbReference type="PANTHER" id="PTHR30349:SF64">
    <property type="entry name" value="PROPHAGE INTEGRASE INTD-RELATED"/>
    <property type="match status" value="1"/>
</dbReference>
<dbReference type="InterPro" id="IPR002104">
    <property type="entry name" value="Integrase_catalytic"/>
</dbReference>
<dbReference type="GO" id="GO:0015074">
    <property type="term" value="P:DNA integration"/>
    <property type="evidence" value="ECO:0007669"/>
    <property type="project" value="InterPro"/>
</dbReference>
<evidence type="ECO:0000256" key="2">
    <source>
        <dbReference type="ARBA" id="ARBA00023125"/>
    </source>
</evidence>
<dbReference type="InterPro" id="IPR050090">
    <property type="entry name" value="Tyrosine_recombinase_XerCD"/>
</dbReference>
<dbReference type="RefSeq" id="WP_066521143.1">
    <property type="nucleotide sequence ID" value="NZ_CABMOF010000004.1"/>
</dbReference>
<reference evidence="7 8" key="1">
    <citation type="submission" date="2016-02" db="EMBL/GenBank/DDBJ databases">
        <authorList>
            <person name="Wen L."/>
            <person name="He K."/>
            <person name="Yang H."/>
        </authorList>
    </citation>
    <scope>NUCLEOTIDE SEQUENCE [LARGE SCALE GENOMIC DNA]</scope>
    <source>
        <strain evidence="7 8">DSM 22607</strain>
    </source>
</reference>
<dbReference type="AlphaFoldDB" id="A0A136Q840"/>
<dbReference type="InterPro" id="IPR044068">
    <property type="entry name" value="CB"/>
</dbReference>
<comment type="caution">
    <text evidence="7">The sequence shown here is derived from an EMBL/GenBank/DDBJ whole genome shotgun (WGS) entry which is preliminary data.</text>
</comment>
<accession>A0A136Q840</accession>
<keyword evidence="8" id="KW-1185">Reference proteome</keyword>
<protein>
    <submittedName>
        <fullName evidence="7">Site-specific recombinase, phage integrase family</fullName>
    </submittedName>
</protein>
<dbReference type="KEGG" id="cmiu:B1H56_12845"/>
<dbReference type="InterPro" id="IPR013762">
    <property type="entry name" value="Integrase-like_cat_sf"/>
</dbReference>
<feature type="domain" description="Tyr recombinase" evidence="5">
    <location>
        <begin position="213"/>
        <end position="406"/>
    </location>
</feature>
<dbReference type="PANTHER" id="PTHR30349">
    <property type="entry name" value="PHAGE INTEGRASE-RELATED"/>
    <property type="match status" value="1"/>
</dbReference>
<dbReference type="SUPFAM" id="SSF56349">
    <property type="entry name" value="DNA breaking-rejoining enzymes"/>
    <property type="match status" value="1"/>
</dbReference>
<comment type="similarity">
    <text evidence="1">Belongs to the 'phage' integrase family.</text>
</comment>
<dbReference type="GO" id="GO:0006310">
    <property type="term" value="P:DNA recombination"/>
    <property type="evidence" value="ECO:0007669"/>
    <property type="project" value="UniProtKB-KW"/>
</dbReference>
<proteinExistence type="inferred from homology"/>
<dbReference type="PROSITE" id="PS51900">
    <property type="entry name" value="CB"/>
    <property type="match status" value="1"/>
</dbReference>